<name>A0A2R6NN01_9APHY</name>
<proteinExistence type="predicted"/>
<reference evidence="1 2" key="1">
    <citation type="submission" date="2018-02" db="EMBL/GenBank/DDBJ databases">
        <title>Genome sequence of the basidiomycete white-rot fungus Phlebia centrifuga.</title>
        <authorList>
            <person name="Granchi Z."/>
            <person name="Peng M."/>
            <person name="de Vries R.P."/>
            <person name="Hilden K."/>
            <person name="Makela M.R."/>
            <person name="Grigoriev I."/>
            <person name="Riley R."/>
        </authorList>
    </citation>
    <scope>NUCLEOTIDE SEQUENCE [LARGE SCALE GENOMIC DNA]</scope>
    <source>
        <strain evidence="1 2">FBCC195</strain>
    </source>
</reference>
<organism evidence="1 2">
    <name type="scientific">Hermanssonia centrifuga</name>
    <dbReference type="NCBI Taxonomy" id="98765"/>
    <lineage>
        <taxon>Eukaryota</taxon>
        <taxon>Fungi</taxon>
        <taxon>Dikarya</taxon>
        <taxon>Basidiomycota</taxon>
        <taxon>Agaricomycotina</taxon>
        <taxon>Agaricomycetes</taxon>
        <taxon>Polyporales</taxon>
        <taxon>Meruliaceae</taxon>
        <taxon>Hermanssonia</taxon>
    </lineage>
</organism>
<comment type="caution">
    <text evidence="1">The sequence shown here is derived from an EMBL/GenBank/DDBJ whole genome shotgun (WGS) entry which is preliminary data.</text>
</comment>
<dbReference type="OrthoDB" id="4349954at2759"/>
<dbReference type="STRING" id="98765.A0A2R6NN01"/>
<dbReference type="Proteomes" id="UP000186601">
    <property type="component" value="Unassembled WGS sequence"/>
</dbReference>
<gene>
    <name evidence="1" type="ORF">PHLCEN_2v10722</name>
</gene>
<keyword evidence="2" id="KW-1185">Reference proteome</keyword>
<dbReference type="AlphaFoldDB" id="A0A2R6NN01"/>
<evidence type="ECO:0000313" key="2">
    <source>
        <dbReference type="Proteomes" id="UP000186601"/>
    </source>
</evidence>
<sequence>MDLNVQHSHQPSQENGFTIKSFAFSRASSHFVPQRAAPKQGAILVSIIRTVDGALRVQILAVGDDQGIVTLGDLPVPIVKSDIVDSSCSGSGWISILARTGEWSSFQLESADFTTLMLTPATPLSLQNLSFIPPIQSSDPLSHPHLDEISLLSVGSSHVLLASFAVGPTHEITLLLWDLQYSVVLASHVISIPSTVHRTKRHGISLHFGGAGPDLSQALLVLSPGSQPSLTNGDSGARSAADSAAQKSSVLVVPFSVPPTSTIANALGRAPASNKWIAPSKSRDSQTSAGGVNDAQDKVLKAMSAAVDSKRIQGADEAFFAWVSEAQAKVDSANAAPKKLAAKLPLGHQFVKRVLEVVLRSPKNPDADILYSPKVVRYLLEKRLVSAGMVPGGLFSALRLRKDWASDCLR</sequence>
<protein>
    <submittedName>
        <fullName evidence="1">Uncharacterized protein</fullName>
    </submittedName>
</protein>
<dbReference type="EMBL" id="MLYV02001076">
    <property type="protein sequence ID" value="PSR73430.1"/>
    <property type="molecule type" value="Genomic_DNA"/>
</dbReference>
<evidence type="ECO:0000313" key="1">
    <source>
        <dbReference type="EMBL" id="PSR73430.1"/>
    </source>
</evidence>
<accession>A0A2R6NN01</accession>